<keyword evidence="2" id="KW-1185">Reference proteome</keyword>
<reference evidence="2" key="1">
    <citation type="journal article" date="2008" name="Nat. Genet.">
        <title>The Pristionchus pacificus genome provides a unique perspective on nematode lifestyle and parasitism.</title>
        <authorList>
            <person name="Dieterich C."/>
            <person name="Clifton S.W."/>
            <person name="Schuster L.N."/>
            <person name="Chinwalla A."/>
            <person name="Delehaunty K."/>
            <person name="Dinkelacker I."/>
            <person name="Fulton L."/>
            <person name="Fulton R."/>
            <person name="Godfrey J."/>
            <person name="Minx P."/>
            <person name="Mitreva M."/>
            <person name="Roeseler W."/>
            <person name="Tian H."/>
            <person name="Witte H."/>
            <person name="Yang S.P."/>
            <person name="Wilson R.K."/>
            <person name="Sommer R.J."/>
        </authorList>
    </citation>
    <scope>NUCLEOTIDE SEQUENCE [LARGE SCALE GENOMIC DNA]</scope>
    <source>
        <strain evidence="2">PS312</strain>
    </source>
</reference>
<organism evidence="1 2">
    <name type="scientific">Pristionchus pacificus</name>
    <name type="common">Parasitic nematode worm</name>
    <dbReference type="NCBI Taxonomy" id="54126"/>
    <lineage>
        <taxon>Eukaryota</taxon>
        <taxon>Metazoa</taxon>
        <taxon>Ecdysozoa</taxon>
        <taxon>Nematoda</taxon>
        <taxon>Chromadorea</taxon>
        <taxon>Rhabditida</taxon>
        <taxon>Rhabditina</taxon>
        <taxon>Diplogasteromorpha</taxon>
        <taxon>Diplogasteroidea</taxon>
        <taxon>Neodiplogasteridae</taxon>
        <taxon>Pristionchus</taxon>
    </lineage>
</organism>
<proteinExistence type="predicted"/>
<accession>A0A2A6CHB0</accession>
<evidence type="ECO:0000313" key="2">
    <source>
        <dbReference type="Proteomes" id="UP000005239"/>
    </source>
</evidence>
<protein>
    <submittedName>
        <fullName evidence="1">Uncharacterized protein</fullName>
    </submittedName>
</protein>
<dbReference type="Proteomes" id="UP000005239">
    <property type="component" value="Unassembled WGS sequence"/>
</dbReference>
<sequence>MDLCNLNETDVKVCCEQLFCFIVVELEKATRLHRRLLDLCEKIAAAAFNTQLSTLQKAGRLLLFKEILADMNEHFSVLLAADVELRYYARDDPSKRWKGKKWTDANYDLCKDRLLNILAQSERVLNHLVIDIRRGLNDIELLGSAMFKMINVRDGIPEMEQETDSLYPQMDHLIHQLALYCLRYIPPEAYRVRTPQQVAMEALYADLVNETKKLAETLEKYLAKCAFLKSKQSVLSERQVELIDQEMITVGEIKELLVGLIKIIQHVFSSAAIPVDEKASRVPAFKKSIKAMHDENIPLFQVDKVENVERHYQGHVDRQLRRARARIGRQGRAKRSASI</sequence>
<reference evidence="1" key="2">
    <citation type="submission" date="2022-06" db="UniProtKB">
        <authorList>
            <consortium name="EnsemblMetazoa"/>
        </authorList>
    </citation>
    <scope>IDENTIFICATION</scope>
    <source>
        <strain evidence="1">PS312</strain>
    </source>
</reference>
<name>A0A2A6CHB0_PRIPA</name>
<dbReference type="EnsemblMetazoa" id="PPA27950.1">
    <property type="protein sequence ID" value="PPA27950.1"/>
    <property type="gene ID" value="WBGene00117504"/>
</dbReference>
<gene>
    <name evidence="1" type="primary">WBGene00117504</name>
</gene>
<accession>A0A8R1YK23</accession>
<evidence type="ECO:0000313" key="1">
    <source>
        <dbReference type="EnsemblMetazoa" id="PPA27950.1"/>
    </source>
</evidence>
<dbReference type="AlphaFoldDB" id="A0A2A6CHB0"/>